<feature type="region of interest" description="Disordered" evidence="1">
    <location>
        <begin position="50"/>
        <end position="75"/>
    </location>
</feature>
<feature type="region of interest" description="Disordered" evidence="1">
    <location>
        <begin position="316"/>
        <end position="390"/>
    </location>
</feature>
<sequence>MPDHVGQVGGVGQVGVQFGHREVRGEHGGPLRELVGAPQALAHRLARGGDQFGRGVQDGPDVQALPAGPRPPARRVDQARQGLLPGEHAADGGEAVEVAAVEQRLAHRQRVGDAAQQGGALVGREHGGEQDDGVAVHRDARLDTRAQVRDVGRRGVVGERGQRPGLAPPVGDGPRCAQGVGEVFLGRGASDGVERLAAVEGVLGVLGEGERVPAGVPVEVRGDGDERGGAVGLVQVRDQVERLGAQLGPVVAGQRGERHGPVGRGQAADGALDRRLPARRVLGGEGEGRAPLVGIAVVRGVEHLLDDGGALARVQCGQQRGQGQRPRAGGVPGGDAPRRAQRPVERWSGEVPADVGEPQRDAPGRVLGDAVEDPGEGAVPADRVERGEQRQKRRFVVDHEARPVARQRGEFGGHVVGEPVRVRPVPGVPQRQRPLRGGPPVPAGRAARDERMRASDARSGEVRDQVLDRARGGPLLVAHGPDGVEQRVGVLAPGHGAEQLRGEDRPSALARRCSSPQMRSRTSAVSIGSSRAASRKPPWARGGNTLSHAIAASSAVRWSAPSSTAVTSATVRASSSTALTWRNAWEGDHIPRATSPRTKPGASGAEPIAETASTLASMRA</sequence>
<feature type="compositionally biased region" description="Basic and acidic residues" evidence="1">
    <location>
        <begin position="336"/>
        <end position="348"/>
    </location>
</feature>
<evidence type="ECO:0000313" key="2">
    <source>
        <dbReference type="EMBL" id="MFC7615075.1"/>
    </source>
</evidence>
<accession>A0ABW2TMR6</accession>
<feature type="compositionally biased region" description="Polar residues" evidence="1">
    <location>
        <begin position="514"/>
        <end position="532"/>
    </location>
</feature>
<feature type="compositionally biased region" description="Low complexity" evidence="1">
    <location>
        <begin position="417"/>
        <end position="436"/>
    </location>
</feature>
<evidence type="ECO:0000256" key="1">
    <source>
        <dbReference type="SAM" id="MobiDB-lite"/>
    </source>
</evidence>
<dbReference type="EMBL" id="JBHTEY010000004">
    <property type="protein sequence ID" value="MFC7615075.1"/>
    <property type="molecule type" value="Genomic_DNA"/>
</dbReference>
<dbReference type="Proteomes" id="UP001596512">
    <property type="component" value="Unassembled WGS sequence"/>
</dbReference>
<feature type="compositionally biased region" description="Basic and acidic residues" evidence="1">
    <location>
        <begin position="446"/>
        <end position="465"/>
    </location>
</feature>
<proteinExistence type="predicted"/>
<gene>
    <name evidence="2" type="ORF">ACFQV2_17690</name>
</gene>
<name>A0ABW2TMR6_9PSEU</name>
<feature type="region of interest" description="Disordered" evidence="1">
    <location>
        <begin position="496"/>
        <end position="541"/>
    </location>
</feature>
<keyword evidence="3" id="KW-1185">Reference proteome</keyword>
<organism evidence="2 3">
    <name type="scientific">Actinokineospora soli</name>
    <dbReference type="NCBI Taxonomy" id="1048753"/>
    <lineage>
        <taxon>Bacteria</taxon>
        <taxon>Bacillati</taxon>
        <taxon>Actinomycetota</taxon>
        <taxon>Actinomycetes</taxon>
        <taxon>Pseudonocardiales</taxon>
        <taxon>Pseudonocardiaceae</taxon>
        <taxon>Actinokineospora</taxon>
    </lineage>
</organism>
<feature type="region of interest" description="Disordered" evidence="1">
    <location>
        <begin position="417"/>
        <end position="465"/>
    </location>
</feature>
<feature type="compositionally biased region" description="Polar residues" evidence="1">
    <location>
        <begin position="611"/>
        <end position="620"/>
    </location>
</feature>
<comment type="caution">
    <text evidence="2">The sequence shown here is derived from an EMBL/GenBank/DDBJ whole genome shotgun (WGS) entry which is preliminary data.</text>
</comment>
<protein>
    <submittedName>
        <fullName evidence="2">Uncharacterized protein</fullName>
    </submittedName>
</protein>
<feature type="compositionally biased region" description="Low complexity" evidence="1">
    <location>
        <begin position="316"/>
        <end position="329"/>
    </location>
</feature>
<reference evidence="3" key="1">
    <citation type="journal article" date="2019" name="Int. J. Syst. Evol. Microbiol.">
        <title>The Global Catalogue of Microorganisms (GCM) 10K type strain sequencing project: providing services to taxonomists for standard genome sequencing and annotation.</title>
        <authorList>
            <consortium name="The Broad Institute Genomics Platform"/>
            <consortium name="The Broad Institute Genome Sequencing Center for Infectious Disease"/>
            <person name="Wu L."/>
            <person name="Ma J."/>
        </authorList>
    </citation>
    <scope>NUCLEOTIDE SEQUENCE [LARGE SCALE GENOMIC DNA]</scope>
    <source>
        <strain evidence="3">JCM 17695</strain>
    </source>
</reference>
<feature type="region of interest" description="Disordered" evidence="1">
    <location>
        <begin position="587"/>
        <end position="620"/>
    </location>
</feature>
<evidence type="ECO:0000313" key="3">
    <source>
        <dbReference type="Proteomes" id="UP001596512"/>
    </source>
</evidence>